<keyword evidence="2" id="KW-1185">Reference proteome</keyword>
<proteinExistence type="predicted"/>
<dbReference type="RefSeq" id="YP_001427091.1">
    <property type="nucleotide sequence ID" value="NC_008724.1"/>
</dbReference>
<gene>
    <name evidence="1" type="primary">z610L</name>
    <name evidence="1" type="ORF">ATCV1_z610L</name>
</gene>
<dbReference type="KEGG" id="vg:5470803"/>
<evidence type="ECO:0000313" key="1">
    <source>
        <dbReference type="EMBL" id="ABT16744.1"/>
    </source>
</evidence>
<dbReference type="Proteomes" id="UP000202420">
    <property type="component" value="Segment"/>
</dbReference>
<accession>A7K9M0</accession>
<evidence type="ECO:0000313" key="2">
    <source>
        <dbReference type="Proteomes" id="UP000202420"/>
    </source>
</evidence>
<name>A7K9M0_9PHYC</name>
<dbReference type="EMBL" id="EF101928">
    <property type="protein sequence ID" value="ABT16744.1"/>
    <property type="molecule type" value="Genomic_DNA"/>
</dbReference>
<reference evidence="1 2" key="1">
    <citation type="submission" date="2006-09" db="EMBL/GenBank/DDBJ databases">
        <title>Sequence and annotation of the 288-kb ATCV-1 virus that infects an endosymbiotic Chlorella strain of the heliozoon Acanthocystis turfacea.</title>
        <authorList>
            <person name="Fitzgerald L.A."/>
            <person name="Graves M.V."/>
            <person name="Li X."/>
            <person name="Pfitzner A.J.P."/>
            <person name="Hartigan J."/>
            <person name="Van Etten J.L."/>
        </authorList>
    </citation>
    <scope>NUCLEOTIDE SEQUENCE [LARGE SCALE GENOMIC DNA]</scope>
    <source>
        <strain evidence="1 2">ATCV-1</strain>
    </source>
</reference>
<protein>
    <submittedName>
        <fullName evidence="1">Uncharacterized protein z610L</fullName>
    </submittedName>
</protein>
<dbReference type="GeneID" id="5470803"/>
<sequence>MIFKTSVLRQKLMGKDLVNGRASRGVPVRHSAEEVFQDIVHAKLFNKRFHIKPTSIANNAFSRGRWRVGELSREACVQDNAKRVHVDRFSDGDFFRPDIPFRDFRCDITGASRNPANRHGLFLLRKSKVRDDTRSVGVHEDVLRLDVPVYISGVVDCLQAEGDVLRHAPQLARIEQLFHDIIK</sequence>
<organism evidence="1 2">
    <name type="scientific">Chlorovirus heliozoae</name>
    <dbReference type="NCBI Taxonomy" id="322019"/>
    <lineage>
        <taxon>Viruses</taxon>
        <taxon>Varidnaviria</taxon>
        <taxon>Bamfordvirae</taxon>
        <taxon>Nucleocytoviricota</taxon>
        <taxon>Megaviricetes</taxon>
        <taxon>Algavirales</taxon>
        <taxon>Phycodnaviridae</taxon>
        <taxon>Chlorovirus</taxon>
    </lineage>
</organism>